<organism evidence="2 3">
    <name type="scientific">Uncinocarpus reesii (strain UAMH 1704)</name>
    <dbReference type="NCBI Taxonomy" id="336963"/>
    <lineage>
        <taxon>Eukaryota</taxon>
        <taxon>Fungi</taxon>
        <taxon>Dikarya</taxon>
        <taxon>Ascomycota</taxon>
        <taxon>Pezizomycotina</taxon>
        <taxon>Eurotiomycetes</taxon>
        <taxon>Eurotiomycetidae</taxon>
        <taxon>Onygenales</taxon>
        <taxon>Onygenaceae</taxon>
        <taxon>Uncinocarpus</taxon>
    </lineage>
</organism>
<accession>C4JF10</accession>
<feature type="region of interest" description="Disordered" evidence="1">
    <location>
        <begin position="160"/>
        <end position="229"/>
    </location>
</feature>
<dbReference type="OrthoDB" id="5423493at2759"/>
<dbReference type="EMBL" id="CH476615">
    <property type="protein sequence ID" value="EEP76063.1"/>
    <property type="molecule type" value="Genomic_DNA"/>
</dbReference>
<name>C4JF10_UNCRE</name>
<feature type="region of interest" description="Disordered" evidence="1">
    <location>
        <begin position="1"/>
        <end position="119"/>
    </location>
</feature>
<dbReference type="VEuPathDB" id="FungiDB:UREG_00911"/>
<dbReference type="STRING" id="336963.C4JF10"/>
<sequence>MPRPPAKKGRAPRQNALPNAPPAATSNEDERNSSISNNGRRNKRRGTVQETSKYDKITQATPARSNRPIPERQSSARTRRPNQTPVTKQAQSDYGSAASAVAGGHAGRGRFSVGPKRGDASSLLQKMGVGTPAFESSMLSAFRPRPRQHSILQLMADDESSDFGDDEDFLGSFEPEDESTPLHLGKRKTISRGEVILGGGDGSGTCVDDVGRIPGSPTRGDVSLVTASGSPVNIKKRKIMVLVPPPSNRLARREPSPEMESIPNHEIGVEVVEETEHSPSEDDDDLLPPMGRPTREMSPEAWSQTLAPPLSSPTTSPNKSPERPRSHAKSRKKKGKPDSEAKLLVSTAALQANLLPQRRRRRRRLNGNGEFDVFDDNDGSSARSPSPELAPDEDELSYLPIRPGRKASTKKLKENKTALNRLPKRGKRPGAKEKSTDSNERKPSKPSRDGARVTYSRQRPANAEADALSVPEGDVEDAGTEGGRFVSEELVRQSAKFAEVDQWSIDFEDVVVEQGSSYR</sequence>
<gene>
    <name evidence="2" type="ORF">UREG_00911</name>
</gene>
<feature type="compositionally biased region" description="Basic and acidic residues" evidence="1">
    <location>
        <begin position="430"/>
        <end position="451"/>
    </location>
</feature>
<evidence type="ECO:0000256" key="1">
    <source>
        <dbReference type="SAM" id="MobiDB-lite"/>
    </source>
</evidence>
<feature type="region of interest" description="Disordered" evidence="1">
    <location>
        <begin position="245"/>
        <end position="482"/>
    </location>
</feature>
<dbReference type="OMA" id="QDELQMP"/>
<feature type="compositionally biased region" description="Acidic residues" evidence="1">
    <location>
        <begin position="160"/>
        <end position="179"/>
    </location>
</feature>
<feature type="compositionally biased region" description="Polar residues" evidence="1">
    <location>
        <begin position="72"/>
        <end position="94"/>
    </location>
</feature>
<dbReference type="HOGENOM" id="CLU_543982_0_0_1"/>
<evidence type="ECO:0000313" key="3">
    <source>
        <dbReference type="Proteomes" id="UP000002058"/>
    </source>
</evidence>
<proteinExistence type="predicted"/>
<protein>
    <submittedName>
        <fullName evidence="2">Uncharacterized protein</fullName>
    </submittedName>
</protein>
<evidence type="ECO:0000313" key="2">
    <source>
        <dbReference type="EMBL" id="EEP76063.1"/>
    </source>
</evidence>
<dbReference type="InParanoid" id="C4JF10"/>
<dbReference type="GeneID" id="8437709"/>
<feature type="compositionally biased region" description="Basic residues" evidence="1">
    <location>
        <begin position="326"/>
        <end position="335"/>
    </location>
</feature>
<keyword evidence="3" id="KW-1185">Reference proteome</keyword>
<dbReference type="eggNOG" id="ENOG502SVPD">
    <property type="taxonomic scope" value="Eukaryota"/>
</dbReference>
<dbReference type="Proteomes" id="UP000002058">
    <property type="component" value="Unassembled WGS sequence"/>
</dbReference>
<reference evidence="3" key="1">
    <citation type="journal article" date="2009" name="Genome Res.">
        <title>Comparative genomic analyses of the human fungal pathogens Coccidioides and their relatives.</title>
        <authorList>
            <person name="Sharpton T.J."/>
            <person name="Stajich J.E."/>
            <person name="Rounsley S.D."/>
            <person name="Gardner M.J."/>
            <person name="Wortman J.R."/>
            <person name="Jordar V.S."/>
            <person name="Maiti R."/>
            <person name="Kodira C.D."/>
            <person name="Neafsey D.E."/>
            <person name="Zeng Q."/>
            <person name="Hung C.-Y."/>
            <person name="McMahan C."/>
            <person name="Muszewska A."/>
            <person name="Grynberg M."/>
            <person name="Mandel M.A."/>
            <person name="Kellner E.M."/>
            <person name="Barker B.M."/>
            <person name="Galgiani J.N."/>
            <person name="Orbach M.J."/>
            <person name="Kirkland T.N."/>
            <person name="Cole G.T."/>
            <person name="Henn M.R."/>
            <person name="Birren B.W."/>
            <person name="Taylor J.W."/>
        </authorList>
    </citation>
    <scope>NUCLEOTIDE SEQUENCE [LARGE SCALE GENOMIC DNA]</scope>
    <source>
        <strain evidence="3">UAMH 1704</strain>
    </source>
</reference>
<dbReference type="AlphaFoldDB" id="C4JF10"/>
<dbReference type="KEGG" id="ure:UREG_00911"/>
<dbReference type="RefSeq" id="XP_002541396.1">
    <property type="nucleotide sequence ID" value="XM_002541350.1"/>
</dbReference>
<feature type="compositionally biased region" description="Basic residues" evidence="1">
    <location>
        <begin position="1"/>
        <end position="11"/>
    </location>
</feature>
<feature type="compositionally biased region" description="Low complexity" evidence="1">
    <location>
        <begin position="303"/>
        <end position="319"/>
    </location>
</feature>